<keyword evidence="9" id="KW-0067">ATP-binding</keyword>
<dbReference type="AlphaFoldDB" id="A0A9N9G5X4"/>
<organism evidence="12 13">
    <name type="scientific">Paraglomus brasilianum</name>
    <dbReference type="NCBI Taxonomy" id="144538"/>
    <lineage>
        <taxon>Eukaryota</taxon>
        <taxon>Fungi</taxon>
        <taxon>Fungi incertae sedis</taxon>
        <taxon>Mucoromycota</taxon>
        <taxon>Glomeromycotina</taxon>
        <taxon>Glomeromycetes</taxon>
        <taxon>Paraglomerales</taxon>
        <taxon>Paraglomeraceae</taxon>
        <taxon>Paraglomus</taxon>
    </lineage>
</organism>
<dbReference type="Pfam" id="PF21948">
    <property type="entry name" value="LplA-B_cat"/>
    <property type="match status" value="1"/>
</dbReference>
<dbReference type="InterPro" id="IPR019491">
    <property type="entry name" value="Lipoate_protein_ligase_C"/>
</dbReference>
<comment type="function">
    <text evidence="1">Catalyzes both the ATP-dependent activation of exogenously supplied lipoate to lipoyl-AMP and the transfer of the activated lipoyl onto the lipoyl domains of lipoate-dependent enzymes.</text>
</comment>
<dbReference type="InterPro" id="IPR045864">
    <property type="entry name" value="aa-tRNA-synth_II/BPL/LPL"/>
</dbReference>
<dbReference type="GO" id="GO:0005739">
    <property type="term" value="C:mitochondrion"/>
    <property type="evidence" value="ECO:0007669"/>
    <property type="project" value="TreeGrafter"/>
</dbReference>
<dbReference type="NCBIfam" id="TIGR00545">
    <property type="entry name" value="lipoyltrans"/>
    <property type="match status" value="1"/>
</dbReference>
<evidence type="ECO:0000259" key="11">
    <source>
        <dbReference type="PROSITE" id="PS51733"/>
    </source>
</evidence>
<protein>
    <recommendedName>
        <fullName evidence="6">Putative lipoate-protein ligase A</fullName>
        <ecNumber evidence="5">6.3.1.20</ecNumber>
    </recommendedName>
</protein>
<sequence>MRQHPVRFSAAFGQFTKRQLSYSRYIYSETNTQNTKFQTYISQITDPWTNLAIEEWLFRHSDPDTIILYLWRNKPCIVIGRNQNPWKECNTKVARALNIPIIRRRSGGGTVIHDLGNTNYSLITPRNLFARKTNAEIVASALRKDGIPAHVTERHDIAGYKLLVKVKSSTTEQARSQQSLGSAFKLIHSRAYHHGTMLISSNLEMLKQCLKVSHKGILSTKGVESVTSPVININKINPYVTHERFCEIMLKEFSGVYSSDKQVVPTHLQEDFLAPQTWDWTYGQTPEFTYEVSKSFDWARLKTFIKSRSGIVISITISSDHTRHDNVIRAFEDALEGRAYSPKSVQNCTVDIANEFLGENENMKVISDLGEWLADVIE</sequence>
<evidence type="ECO:0000313" key="12">
    <source>
        <dbReference type="EMBL" id="CAG8582773.1"/>
    </source>
</evidence>
<dbReference type="Pfam" id="PF10437">
    <property type="entry name" value="Lip_prot_lig_C"/>
    <property type="match status" value="1"/>
</dbReference>
<evidence type="ECO:0000256" key="9">
    <source>
        <dbReference type="ARBA" id="ARBA00022840"/>
    </source>
</evidence>
<dbReference type="GO" id="GO:0005524">
    <property type="term" value="F:ATP binding"/>
    <property type="evidence" value="ECO:0007669"/>
    <property type="project" value="UniProtKB-KW"/>
</dbReference>
<feature type="domain" description="BPL/LPL catalytic" evidence="11">
    <location>
        <begin position="60"/>
        <end position="261"/>
    </location>
</feature>
<dbReference type="GO" id="GO:0017118">
    <property type="term" value="F:lipoyltransferase activity"/>
    <property type="evidence" value="ECO:0007669"/>
    <property type="project" value="TreeGrafter"/>
</dbReference>
<dbReference type="Proteomes" id="UP000789739">
    <property type="component" value="Unassembled WGS sequence"/>
</dbReference>
<evidence type="ECO:0000313" key="13">
    <source>
        <dbReference type="Proteomes" id="UP000789739"/>
    </source>
</evidence>
<evidence type="ECO:0000256" key="1">
    <source>
        <dbReference type="ARBA" id="ARBA00003253"/>
    </source>
</evidence>
<dbReference type="InterPro" id="IPR004562">
    <property type="entry name" value="LipoylTrfase_LipoateP_Ligase"/>
</dbReference>
<dbReference type="PROSITE" id="PS51733">
    <property type="entry name" value="BPL_LPL_CATALYTIC"/>
    <property type="match status" value="1"/>
</dbReference>
<dbReference type="EMBL" id="CAJVPI010000925">
    <property type="protein sequence ID" value="CAG8582773.1"/>
    <property type="molecule type" value="Genomic_DNA"/>
</dbReference>
<evidence type="ECO:0000256" key="3">
    <source>
        <dbReference type="ARBA" id="ARBA00005124"/>
    </source>
</evidence>
<keyword evidence="7" id="KW-0436">Ligase</keyword>
<gene>
    <name evidence="12" type="ORF">PBRASI_LOCUS6708</name>
</gene>
<dbReference type="GO" id="GO:0016979">
    <property type="term" value="F:lipoate-protein ligase activity"/>
    <property type="evidence" value="ECO:0007669"/>
    <property type="project" value="UniProtKB-EC"/>
</dbReference>
<keyword evidence="8" id="KW-0547">Nucleotide-binding</keyword>
<dbReference type="SUPFAM" id="SSF82649">
    <property type="entry name" value="SufE/NifU"/>
    <property type="match status" value="1"/>
</dbReference>
<comment type="catalytic activity">
    <reaction evidence="10">
        <text>L-lysyl-[lipoyl-carrier protein] + (R)-lipoate + ATP = N(6)-[(R)-lipoyl]-L-lysyl-[lipoyl-carrier protein] + AMP + diphosphate + H(+)</text>
        <dbReference type="Rhea" id="RHEA:49288"/>
        <dbReference type="Rhea" id="RHEA-COMP:10500"/>
        <dbReference type="Rhea" id="RHEA-COMP:10502"/>
        <dbReference type="ChEBI" id="CHEBI:15378"/>
        <dbReference type="ChEBI" id="CHEBI:29969"/>
        <dbReference type="ChEBI" id="CHEBI:30616"/>
        <dbReference type="ChEBI" id="CHEBI:33019"/>
        <dbReference type="ChEBI" id="CHEBI:83088"/>
        <dbReference type="ChEBI" id="CHEBI:83099"/>
        <dbReference type="ChEBI" id="CHEBI:456215"/>
        <dbReference type="EC" id="6.3.1.20"/>
    </reaction>
</comment>
<reference evidence="12" key="1">
    <citation type="submission" date="2021-06" db="EMBL/GenBank/DDBJ databases">
        <authorList>
            <person name="Kallberg Y."/>
            <person name="Tangrot J."/>
            <person name="Rosling A."/>
        </authorList>
    </citation>
    <scope>NUCLEOTIDE SEQUENCE</scope>
    <source>
        <strain evidence="12">BR232B</strain>
    </source>
</reference>
<evidence type="ECO:0000256" key="8">
    <source>
        <dbReference type="ARBA" id="ARBA00022741"/>
    </source>
</evidence>
<proteinExistence type="inferred from homology"/>
<dbReference type="EC" id="6.3.1.20" evidence="5"/>
<name>A0A9N9G5X4_9GLOM</name>
<dbReference type="GO" id="GO:0009249">
    <property type="term" value="P:protein lipoylation"/>
    <property type="evidence" value="ECO:0007669"/>
    <property type="project" value="InterPro"/>
</dbReference>
<comment type="similarity">
    <text evidence="4">Belongs to the LplA family.</text>
</comment>
<evidence type="ECO:0000256" key="5">
    <source>
        <dbReference type="ARBA" id="ARBA00012367"/>
    </source>
</evidence>
<dbReference type="Gene3D" id="3.30.930.10">
    <property type="entry name" value="Bira Bifunctional Protein, Domain 2"/>
    <property type="match status" value="1"/>
</dbReference>
<comment type="pathway">
    <text evidence="3">Protein modification; protein lipoylation via exogenous pathway; protein N(6)-(lipoyl)lysine from lipoate: step 1/2.</text>
</comment>
<keyword evidence="13" id="KW-1185">Reference proteome</keyword>
<comment type="caution">
    <text evidence="12">The sequence shown here is derived from an EMBL/GenBank/DDBJ whole genome shotgun (WGS) entry which is preliminary data.</text>
</comment>
<accession>A0A9N9G5X4</accession>
<dbReference type="PANTHER" id="PTHR12561:SF3">
    <property type="entry name" value="LIPOYLTRANSFERASE 1, MITOCHONDRIAL"/>
    <property type="match status" value="1"/>
</dbReference>
<evidence type="ECO:0000256" key="6">
    <source>
        <dbReference type="ARBA" id="ARBA00015925"/>
    </source>
</evidence>
<comment type="pathway">
    <text evidence="2">Protein modification; protein lipoylation via exogenous pathway; protein N(6)-(lipoyl)lysine from lipoate: step 2/2.</text>
</comment>
<evidence type="ECO:0000256" key="10">
    <source>
        <dbReference type="ARBA" id="ARBA00048037"/>
    </source>
</evidence>
<dbReference type="CDD" id="cd16443">
    <property type="entry name" value="LplA"/>
    <property type="match status" value="1"/>
</dbReference>
<dbReference type="Gene3D" id="3.30.390.50">
    <property type="entry name" value="CO dehydrogenase flavoprotein, C-terminal domain"/>
    <property type="match status" value="1"/>
</dbReference>
<dbReference type="InterPro" id="IPR004143">
    <property type="entry name" value="BPL_LPL_catalytic"/>
</dbReference>
<evidence type="ECO:0000256" key="7">
    <source>
        <dbReference type="ARBA" id="ARBA00022598"/>
    </source>
</evidence>
<dbReference type="OrthoDB" id="201621at2759"/>
<evidence type="ECO:0000256" key="4">
    <source>
        <dbReference type="ARBA" id="ARBA00008242"/>
    </source>
</evidence>
<evidence type="ECO:0000256" key="2">
    <source>
        <dbReference type="ARBA" id="ARBA00005085"/>
    </source>
</evidence>
<dbReference type="PANTHER" id="PTHR12561">
    <property type="entry name" value="LIPOATE-PROTEIN LIGASE"/>
    <property type="match status" value="1"/>
</dbReference>
<dbReference type="SUPFAM" id="SSF55681">
    <property type="entry name" value="Class II aaRS and biotin synthetases"/>
    <property type="match status" value="1"/>
</dbReference>